<protein>
    <submittedName>
        <fullName evidence="2">Uncharacterized protein</fullName>
    </submittedName>
</protein>
<proteinExistence type="predicted"/>
<dbReference type="Proteomes" id="UP000247702">
    <property type="component" value="Unassembled WGS sequence"/>
</dbReference>
<accession>A0A2Z6QDJ9</accession>
<sequence>MIIKKICEENDLKNYDVMTFINDSGKEARYLKAQFKTEESRSKALAKSASWKDQTWMILSMIILKLVIKKMWEEKNKKNIVTQQKIDLHKDSKKKDEDAIIKLSDEEVKILNEELNQVNSSCNTRMNPIVEEENELDENNKQKKN</sequence>
<gene>
    <name evidence="2" type="ORF">RclHR1_01410008</name>
</gene>
<evidence type="ECO:0000313" key="2">
    <source>
        <dbReference type="EMBL" id="GBB87625.1"/>
    </source>
</evidence>
<keyword evidence="3" id="KW-1185">Reference proteome</keyword>
<evidence type="ECO:0000256" key="1">
    <source>
        <dbReference type="SAM" id="MobiDB-lite"/>
    </source>
</evidence>
<dbReference type="AlphaFoldDB" id="A0A2Z6QDJ9"/>
<reference evidence="2 3" key="1">
    <citation type="submission" date="2017-11" db="EMBL/GenBank/DDBJ databases">
        <title>The genome of Rhizophagus clarus HR1 reveals common genetic basis of auxotrophy among arbuscular mycorrhizal fungi.</title>
        <authorList>
            <person name="Kobayashi Y."/>
        </authorList>
    </citation>
    <scope>NUCLEOTIDE SEQUENCE [LARGE SCALE GENOMIC DNA]</scope>
    <source>
        <strain evidence="2 3">HR1</strain>
    </source>
</reference>
<feature type="region of interest" description="Disordered" evidence="1">
    <location>
        <begin position="122"/>
        <end position="145"/>
    </location>
</feature>
<dbReference type="EMBL" id="BEXD01000458">
    <property type="protein sequence ID" value="GBB87625.1"/>
    <property type="molecule type" value="Genomic_DNA"/>
</dbReference>
<comment type="caution">
    <text evidence="2">The sequence shown here is derived from an EMBL/GenBank/DDBJ whole genome shotgun (WGS) entry which is preliminary data.</text>
</comment>
<evidence type="ECO:0000313" key="3">
    <source>
        <dbReference type="Proteomes" id="UP000247702"/>
    </source>
</evidence>
<name>A0A2Z6QDJ9_9GLOM</name>
<organism evidence="2 3">
    <name type="scientific">Rhizophagus clarus</name>
    <dbReference type="NCBI Taxonomy" id="94130"/>
    <lineage>
        <taxon>Eukaryota</taxon>
        <taxon>Fungi</taxon>
        <taxon>Fungi incertae sedis</taxon>
        <taxon>Mucoromycota</taxon>
        <taxon>Glomeromycotina</taxon>
        <taxon>Glomeromycetes</taxon>
        <taxon>Glomerales</taxon>
        <taxon>Glomeraceae</taxon>
        <taxon>Rhizophagus</taxon>
    </lineage>
</organism>